<gene>
    <name evidence="2" type="ORF">CLCR_03778</name>
</gene>
<protein>
    <submittedName>
        <fullName evidence="2">Uncharacterized protein</fullName>
    </submittedName>
</protein>
<feature type="compositionally biased region" description="Polar residues" evidence="1">
    <location>
        <begin position="1"/>
        <end position="15"/>
    </location>
</feature>
<accession>A0A1C1CG18</accession>
<dbReference type="AlphaFoldDB" id="A0A1C1CG18"/>
<dbReference type="VEuPathDB" id="FungiDB:CLCR_03778"/>
<feature type="compositionally biased region" description="Basic and acidic residues" evidence="1">
    <location>
        <begin position="35"/>
        <end position="61"/>
    </location>
</feature>
<keyword evidence="3" id="KW-1185">Reference proteome</keyword>
<dbReference type="EMBL" id="LGRB01000013">
    <property type="protein sequence ID" value="OCT47473.1"/>
    <property type="molecule type" value="Genomic_DNA"/>
</dbReference>
<sequence length="77" mass="8983">MQAIELNTLSASPNHWDSDRHFTSRGITIATTRPDQADDRDRWSRRMVERDGRERWPRDVAEGWSKPMTKPSSSRVS</sequence>
<organism evidence="2 3">
    <name type="scientific">Cladophialophora carrionii</name>
    <dbReference type="NCBI Taxonomy" id="86049"/>
    <lineage>
        <taxon>Eukaryota</taxon>
        <taxon>Fungi</taxon>
        <taxon>Dikarya</taxon>
        <taxon>Ascomycota</taxon>
        <taxon>Pezizomycotina</taxon>
        <taxon>Eurotiomycetes</taxon>
        <taxon>Chaetothyriomycetidae</taxon>
        <taxon>Chaetothyriales</taxon>
        <taxon>Herpotrichiellaceae</taxon>
        <taxon>Cladophialophora</taxon>
    </lineage>
</organism>
<proteinExistence type="predicted"/>
<name>A0A1C1CG18_9EURO</name>
<evidence type="ECO:0000313" key="3">
    <source>
        <dbReference type="Proteomes" id="UP000094526"/>
    </source>
</evidence>
<evidence type="ECO:0000256" key="1">
    <source>
        <dbReference type="SAM" id="MobiDB-lite"/>
    </source>
</evidence>
<reference evidence="3" key="1">
    <citation type="submission" date="2015-07" db="EMBL/GenBank/DDBJ databases">
        <authorList>
            <person name="Teixeira M.M."/>
            <person name="Souza R.C."/>
            <person name="Almeida L.G."/>
            <person name="Vicente V.A."/>
            <person name="de Hoog S."/>
            <person name="Bocca A.L."/>
            <person name="de Almeida S.R."/>
            <person name="Vasconcelos A.T."/>
            <person name="Felipe M.S."/>
        </authorList>
    </citation>
    <scope>NUCLEOTIDE SEQUENCE [LARGE SCALE GENOMIC DNA]</scope>
    <source>
        <strain evidence="3">KSF</strain>
    </source>
</reference>
<feature type="region of interest" description="Disordered" evidence="1">
    <location>
        <begin position="33"/>
        <end position="77"/>
    </location>
</feature>
<evidence type="ECO:0000313" key="2">
    <source>
        <dbReference type="EMBL" id="OCT47473.1"/>
    </source>
</evidence>
<feature type="region of interest" description="Disordered" evidence="1">
    <location>
        <begin position="1"/>
        <end position="20"/>
    </location>
</feature>
<comment type="caution">
    <text evidence="2">The sequence shown here is derived from an EMBL/GenBank/DDBJ whole genome shotgun (WGS) entry which is preliminary data.</text>
</comment>
<dbReference type="Proteomes" id="UP000094526">
    <property type="component" value="Unassembled WGS sequence"/>
</dbReference>